<protein>
    <submittedName>
        <fullName evidence="2">Lipase acylhydrolase</fullName>
    </submittedName>
</protein>
<dbReference type="AlphaFoldDB" id="A0A0R1WI76"/>
<feature type="domain" description="SGNH hydrolase-type esterase" evidence="1">
    <location>
        <begin position="62"/>
        <end position="269"/>
    </location>
</feature>
<gene>
    <name evidence="2" type="ORF">FC15_GL000959</name>
</gene>
<evidence type="ECO:0000313" key="2">
    <source>
        <dbReference type="EMBL" id="KRM13788.1"/>
    </source>
</evidence>
<dbReference type="Proteomes" id="UP000051315">
    <property type="component" value="Unassembled WGS sequence"/>
</dbReference>
<organism evidence="2 3">
    <name type="scientific">Lapidilactobacillus concavus DSM 17758</name>
    <dbReference type="NCBI Taxonomy" id="1423735"/>
    <lineage>
        <taxon>Bacteria</taxon>
        <taxon>Bacillati</taxon>
        <taxon>Bacillota</taxon>
        <taxon>Bacilli</taxon>
        <taxon>Lactobacillales</taxon>
        <taxon>Lactobacillaceae</taxon>
        <taxon>Lapidilactobacillus</taxon>
    </lineage>
</organism>
<dbReference type="InterPro" id="IPR051532">
    <property type="entry name" value="Ester_Hydrolysis_Enzymes"/>
</dbReference>
<dbReference type="InterPro" id="IPR013830">
    <property type="entry name" value="SGNH_hydro"/>
</dbReference>
<dbReference type="CDD" id="cd04506">
    <property type="entry name" value="SGNH_hydrolase_YpmR_like"/>
    <property type="match status" value="1"/>
</dbReference>
<proteinExistence type="predicted"/>
<dbReference type="SUPFAM" id="SSF52266">
    <property type="entry name" value="SGNH hydrolase"/>
    <property type="match status" value="1"/>
</dbReference>
<keyword evidence="2" id="KW-0378">Hydrolase</keyword>
<dbReference type="PATRIC" id="fig|1423735.3.peg.997"/>
<sequence>MVNQLKKMTKVLLMVLVVLVVAGGTYVGLNQWLKTPNFKTTQAKSIQQQAQKKIKKSVHLTAIGDSLTFGVGDATSSGGYVPLIKKEIELSDQTSLTTQNFGVSGDTSVQILKRIQKQKKVQAGLAAADLITMTVGANDLMHTIRNNISDIDLAKVNTASATYRKHLKQLLTAIRSENPKAPIVVASIYDPFYVFFPKLTALQQGMTKWNETTQSVLKTFDHTYYVDIDGVMTQPKGSVLATGKKNQTASNPFLYTTDHFHPNNRGYQAIANQLIKQIQSIKSTWLYEK</sequence>
<dbReference type="GO" id="GO:0004622">
    <property type="term" value="F:phosphatidylcholine lysophospholipase activity"/>
    <property type="evidence" value="ECO:0007669"/>
    <property type="project" value="TreeGrafter"/>
</dbReference>
<dbReference type="STRING" id="1423735.FC15_GL000959"/>
<dbReference type="PANTHER" id="PTHR30383">
    <property type="entry name" value="THIOESTERASE 1/PROTEASE 1/LYSOPHOSPHOLIPASE L1"/>
    <property type="match status" value="1"/>
</dbReference>
<dbReference type="EMBL" id="AZFX01000003">
    <property type="protein sequence ID" value="KRM13788.1"/>
    <property type="molecule type" value="Genomic_DNA"/>
</dbReference>
<accession>A0A0R1WI76</accession>
<dbReference type="Gene3D" id="3.40.50.1110">
    <property type="entry name" value="SGNH hydrolase"/>
    <property type="match status" value="1"/>
</dbReference>
<dbReference type="InterPro" id="IPR036514">
    <property type="entry name" value="SGNH_hydro_sf"/>
</dbReference>
<dbReference type="PANTHER" id="PTHR30383:SF27">
    <property type="entry name" value="SPORE GERMINATION LIPASE LIPC"/>
    <property type="match status" value="1"/>
</dbReference>
<evidence type="ECO:0000313" key="3">
    <source>
        <dbReference type="Proteomes" id="UP000051315"/>
    </source>
</evidence>
<keyword evidence="3" id="KW-1185">Reference proteome</keyword>
<name>A0A0R1WI76_9LACO</name>
<reference evidence="2 3" key="1">
    <citation type="journal article" date="2015" name="Genome Announc.">
        <title>Expanding the biotechnology potential of lactobacilli through comparative genomics of 213 strains and associated genera.</title>
        <authorList>
            <person name="Sun Z."/>
            <person name="Harris H.M."/>
            <person name="McCann A."/>
            <person name="Guo C."/>
            <person name="Argimon S."/>
            <person name="Zhang W."/>
            <person name="Yang X."/>
            <person name="Jeffery I.B."/>
            <person name="Cooney J.C."/>
            <person name="Kagawa T.F."/>
            <person name="Liu W."/>
            <person name="Song Y."/>
            <person name="Salvetti E."/>
            <person name="Wrobel A."/>
            <person name="Rasinkangas P."/>
            <person name="Parkhill J."/>
            <person name="Rea M.C."/>
            <person name="O'Sullivan O."/>
            <person name="Ritari J."/>
            <person name="Douillard F.P."/>
            <person name="Paul Ross R."/>
            <person name="Yang R."/>
            <person name="Briner A.E."/>
            <person name="Felis G.E."/>
            <person name="de Vos W.M."/>
            <person name="Barrangou R."/>
            <person name="Klaenhammer T.R."/>
            <person name="Caufield P.W."/>
            <person name="Cui Y."/>
            <person name="Zhang H."/>
            <person name="O'Toole P.W."/>
        </authorList>
    </citation>
    <scope>NUCLEOTIDE SEQUENCE [LARGE SCALE GENOMIC DNA]</scope>
    <source>
        <strain evidence="2 3">DSM 17758</strain>
    </source>
</reference>
<evidence type="ECO:0000259" key="1">
    <source>
        <dbReference type="Pfam" id="PF13472"/>
    </source>
</evidence>
<comment type="caution">
    <text evidence="2">The sequence shown here is derived from an EMBL/GenBank/DDBJ whole genome shotgun (WGS) entry which is preliminary data.</text>
</comment>
<dbReference type="Pfam" id="PF13472">
    <property type="entry name" value="Lipase_GDSL_2"/>
    <property type="match status" value="1"/>
</dbReference>